<evidence type="ECO:0000313" key="2">
    <source>
        <dbReference type="Proteomes" id="UP000031866"/>
    </source>
</evidence>
<proteinExistence type="predicted"/>
<evidence type="ECO:0000313" key="1">
    <source>
        <dbReference type="EMBL" id="AJH02203.1"/>
    </source>
</evidence>
<dbReference type="EMBL" id="CP010086">
    <property type="protein sequence ID" value="AJH02203.1"/>
    <property type="molecule type" value="Genomic_DNA"/>
</dbReference>
<dbReference type="AlphaFoldDB" id="A0A0B5QW80"/>
<dbReference type="KEGG" id="cbei:LF65_05696"/>
<protein>
    <submittedName>
        <fullName evidence="1">Uncharacterized protein</fullName>
    </submittedName>
</protein>
<name>A0A0B5QW80_CLOBE</name>
<organism evidence="1 2">
    <name type="scientific">Clostridium beijerinckii</name>
    <name type="common">Clostridium MP</name>
    <dbReference type="NCBI Taxonomy" id="1520"/>
    <lineage>
        <taxon>Bacteria</taxon>
        <taxon>Bacillati</taxon>
        <taxon>Bacillota</taxon>
        <taxon>Clostridia</taxon>
        <taxon>Eubacteriales</taxon>
        <taxon>Clostridiaceae</taxon>
        <taxon>Clostridium</taxon>
    </lineage>
</organism>
<sequence>MTLDELDNIQREVKAGYMKTLNNIQNYFGSEIKYFEIKKDSIKLAAEIFEESLRMIEEEKVKILGGGI</sequence>
<reference evidence="2" key="1">
    <citation type="submission" date="2014-12" db="EMBL/GenBank/DDBJ databases">
        <title>Genome sequence of Clostridium beijerinckii strain 59B.</title>
        <authorList>
            <person name="Little G.T."/>
            <person name="Minton N.P."/>
        </authorList>
    </citation>
    <scope>NUCLEOTIDE SEQUENCE [LARGE SCALE GENOMIC DNA]</scope>
    <source>
        <strain evidence="2">59B</strain>
    </source>
</reference>
<dbReference type="RefSeq" id="WP_041900703.1">
    <property type="nucleotide sequence ID" value="NZ_CP010086.2"/>
</dbReference>
<dbReference type="STRING" id="1520.LF65_05696"/>
<dbReference type="Proteomes" id="UP000031866">
    <property type="component" value="Chromosome"/>
</dbReference>
<accession>A0A0B5QW80</accession>
<gene>
    <name evidence="1" type="ORF">LF65_05696</name>
</gene>